<accession>A0A061S3H4</accession>
<reference evidence="2" key="1">
    <citation type="submission" date="2014-05" db="EMBL/GenBank/DDBJ databases">
        <title>The transcriptome of the halophilic microalga Tetraselmis sp. GSL018 isolated from the Great Salt Lake, Utah.</title>
        <authorList>
            <person name="Jinkerson R.E."/>
            <person name="D'Adamo S."/>
            <person name="Posewitz M.C."/>
        </authorList>
    </citation>
    <scope>NUCLEOTIDE SEQUENCE</scope>
    <source>
        <strain evidence="2">GSL018</strain>
    </source>
</reference>
<dbReference type="EMBL" id="GBEZ01008174">
    <property type="protein sequence ID" value="JAC77346.1"/>
    <property type="molecule type" value="Transcribed_RNA"/>
</dbReference>
<feature type="region of interest" description="Disordered" evidence="1">
    <location>
        <begin position="51"/>
        <end position="90"/>
    </location>
</feature>
<feature type="compositionally biased region" description="Basic and acidic residues" evidence="1">
    <location>
        <begin position="65"/>
        <end position="84"/>
    </location>
</feature>
<evidence type="ECO:0000256" key="1">
    <source>
        <dbReference type="SAM" id="MobiDB-lite"/>
    </source>
</evidence>
<organism evidence="2">
    <name type="scientific">Tetraselmis sp. GSL018</name>
    <dbReference type="NCBI Taxonomy" id="582737"/>
    <lineage>
        <taxon>Eukaryota</taxon>
        <taxon>Viridiplantae</taxon>
        <taxon>Chlorophyta</taxon>
        <taxon>core chlorophytes</taxon>
        <taxon>Chlorodendrophyceae</taxon>
        <taxon>Chlorodendrales</taxon>
        <taxon>Chlorodendraceae</taxon>
        <taxon>Tetraselmis</taxon>
    </lineage>
</organism>
<protein>
    <submittedName>
        <fullName evidence="2">Uncharacterized protein</fullName>
    </submittedName>
</protein>
<name>A0A061S3H4_9CHLO</name>
<sequence>DPLNRWAGIGGRDGCPTNLCSDPSARLELGKGDARTGSLVQRAAARISPRGWEGATWMRGPSAADQKESRGGSDRRVGSDRTTREAPNCA</sequence>
<evidence type="ECO:0000313" key="2">
    <source>
        <dbReference type="EMBL" id="JAC77346.1"/>
    </source>
</evidence>
<feature type="non-terminal residue" evidence="2">
    <location>
        <position position="90"/>
    </location>
</feature>
<feature type="non-terminal residue" evidence="2">
    <location>
        <position position="1"/>
    </location>
</feature>
<proteinExistence type="predicted"/>
<gene>
    <name evidence="2" type="ORF">TSPGSL018_17956</name>
</gene>
<dbReference type="AlphaFoldDB" id="A0A061S3H4"/>